<reference evidence="1 2" key="1">
    <citation type="submission" date="2017-10" db="EMBL/GenBank/DDBJ databases">
        <title>Sequencing the genomes of 1000 actinobacteria strains.</title>
        <authorList>
            <person name="Klenk H.-P."/>
        </authorList>
    </citation>
    <scope>NUCLEOTIDE SEQUENCE [LARGE SCALE GENOMIC DNA]</scope>
    <source>
        <strain evidence="1 2">DSM 15597</strain>
    </source>
</reference>
<protein>
    <submittedName>
        <fullName evidence="1">Uncharacterized protein</fullName>
    </submittedName>
</protein>
<dbReference type="AlphaFoldDB" id="A0A2A9CTI9"/>
<sequence>MPTVVVRDLPPMKPAKAREVVNDPSLVEYTPGGDEPRGPNTFWVSGDEVVISNENPEQPVLVTYRNGRKVRTVRTPDDGCLDLRVEGDRYWILGFEFADGAADGATTPVQDTQEYAAEYVLPKGADRLTEVKRITLPPDSGNAPVTGDLPDDYVQWDDGSLERTDTGLFAVPAGGPTIRIDGTGTVPDAPPTRSEDKTVVIKDPGFTAKIRTRIGGAEAWLMSRYGGRVFYEVDDGSGPNRGYLYEFTASGTLVHTYTLHDGYAMSPDRPIVITEDGQVYQLLISTKTARVLHIPPN</sequence>
<name>A0A2A9CTI9_9ACTN</name>
<organism evidence="1 2">
    <name type="scientific">Propionicimonas paludicola</name>
    <dbReference type="NCBI Taxonomy" id="185243"/>
    <lineage>
        <taxon>Bacteria</taxon>
        <taxon>Bacillati</taxon>
        <taxon>Actinomycetota</taxon>
        <taxon>Actinomycetes</taxon>
        <taxon>Propionibacteriales</taxon>
        <taxon>Nocardioidaceae</taxon>
        <taxon>Propionicimonas</taxon>
    </lineage>
</organism>
<accession>A0A2A9CTI9</accession>
<dbReference type="EMBL" id="PDJC01000001">
    <property type="protein sequence ID" value="PFG17744.1"/>
    <property type="molecule type" value="Genomic_DNA"/>
</dbReference>
<keyword evidence="2" id="KW-1185">Reference proteome</keyword>
<comment type="caution">
    <text evidence="1">The sequence shown here is derived from an EMBL/GenBank/DDBJ whole genome shotgun (WGS) entry which is preliminary data.</text>
</comment>
<dbReference type="Proteomes" id="UP000226079">
    <property type="component" value="Unassembled WGS sequence"/>
</dbReference>
<evidence type="ECO:0000313" key="2">
    <source>
        <dbReference type="Proteomes" id="UP000226079"/>
    </source>
</evidence>
<gene>
    <name evidence="1" type="ORF">ATK74_2317</name>
</gene>
<proteinExistence type="predicted"/>
<evidence type="ECO:0000313" key="1">
    <source>
        <dbReference type="EMBL" id="PFG17744.1"/>
    </source>
</evidence>